<dbReference type="AlphaFoldDB" id="A0A6G1JG44"/>
<dbReference type="OrthoDB" id="65716at2759"/>
<gene>
    <name evidence="3" type="ORF">K458DRAFT_462061</name>
</gene>
<dbReference type="Gene3D" id="1.25.40.10">
    <property type="entry name" value="Tetratricopeptide repeat domain"/>
    <property type="match status" value="1"/>
</dbReference>
<sequence length="946" mass="108053">MAPPATTARAERDKKVKTVLAFAATLANRFNASSDTSLADDLEKQARALPLQASSTVTAKREELDRLGTELWNLSTRLRRNEPQTNGRSKEDATQRSRAICLLRVFSFLLLDSAGGQATKGRERKTCIRLIKVALKAAKVCIESNELGSATKVLERAADYQEALSKGVVVDEAEEVEVGDRLRVEYFAIRTTLAWRQDRMDTAEHMFTKCKQMTQSLTPATAENLADLFYDMGKTFLAKRKYEVAVRWLERAYDVLGEQDVELLSSEAGELRLSIMQSIAQAYMKIGDAEVRSKAWHLVQLMEADYEEKMAVSLLKLELLTTESAIDADQIYAVLHRMIRSVMLNEKNFKTIMHHIHKLKDHSSHTSCKLIDELIELRLFRDEKEAWVEKAVITRVWISCTTHVAEDTLDQLQELFDSVTRNMKGPFSAQATHAAQTLLWKKVDETYSQEQYTATEAWCRICLHTLFEKAGDVNKSKIARKMILCALARHDPAAAREFFSKMSDTGRDDRITRYLMYKVGLHSGDLDFVAECLDLVCRQSSKDATLPYACALDAQNSGNRRAAIEALNKIVDKYDHAAPTDVHYPALVRLTAKLLMAELVKDGALDAEILEQLCKDFEGACRKAKESRQRPRNETRDQFNVAEFEWFSKNTYNLSVKYCAEMQPQNLVRLLNVCIEFIKLLKENGQSECDGDLSLRLMFCHFIATCAFTTLARAEDNVQDYLQYYLQARKHGKEFRSTASENVDKLGESAQADIIAKHFQVVKLELEAALKLERWDEIDDLFDECWKFKNPEHYETLADLVLVIHSCVVKAHLDAKYQNKVLLVLQKIINMTWRQTNNDIVKLSRWIRCLYQLALTFDENISLKCVDQATQIASARQGERNHYPATELEWLATTTFNHAVDYYIQENDEKCQEWAEKALTLAQWAEDDGALKDLLVDKFSGLTWED</sequence>
<name>A0A6G1JG44_9PLEO</name>
<organism evidence="3 4">
    <name type="scientific">Lentithecium fluviatile CBS 122367</name>
    <dbReference type="NCBI Taxonomy" id="1168545"/>
    <lineage>
        <taxon>Eukaryota</taxon>
        <taxon>Fungi</taxon>
        <taxon>Dikarya</taxon>
        <taxon>Ascomycota</taxon>
        <taxon>Pezizomycotina</taxon>
        <taxon>Dothideomycetes</taxon>
        <taxon>Pleosporomycetidae</taxon>
        <taxon>Pleosporales</taxon>
        <taxon>Massarineae</taxon>
        <taxon>Lentitheciaceae</taxon>
        <taxon>Lentithecium</taxon>
    </lineage>
</organism>
<keyword evidence="4" id="KW-1185">Reference proteome</keyword>
<dbReference type="Proteomes" id="UP000799291">
    <property type="component" value="Unassembled WGS sequence"/>
</dbReference>
<protein>
    <recommendedName>
        <fullName evidence="2">Protein ZIP4 homolog</fullName>
    </recommendedName>
</protein>
<evidence type="ECO:0000256" key="1">
    <source>
        <dbReference type="ARBA" id="ARBA00023254"/>
    </source>
</evidence>
<dbReference type="GO" id="GO:0090173">
    <property type="term" value="P:regulation of synaptonemal complex assembly"/>
    <property type="evidence" value="ECO:0007669"/>
    <property type="project" value="InterPro"/>
</dbReference>
<reference evidence="3" key="1">
    <citation type="journal article" date="2020" name="Stud. Mycol.">
        <title>101 Dothideomycetes genomes: a test case for predicting lifestyles and emergence of pathogens.</title>
        <authorList>
            <person name="Haridas S."/>
            <person name="Albert R."/>
            <person name="Binder M."/>
            <person name="Bloem J."/>
            <person name="Labutti K."/>
            <person name="Salamov A."/>
            <person name="Andreopoulos B."/>
            <person name="Baker S."/>
            <person name="Barry K."/>
            <person name="Bills G."/>
            <person name="Bluhm B."/>
            <person name="Cannon C."/>
            <person name="Castanera R."/>
            <person name="Culley D."/>
            <person name="Daum C."/>
            <person name="Ezra D."/>
            <person name="Gonzalez J."/>
            <person name="Henrissat B."/>
            <person name="Kuo A."/>
            <person name="Liang C."/>
            <person name="Lipzen A."/>
            <person name="Lutzoni F."/>
            <person name="Magnuson J."/>
            <person name="Mondo S."/>
            <person name="Nolan M."/>
            <person name="Ohm R."/>
            <person name="Pangilinan J."/>
            <person name="Park H.-J."/>
            <person name="Ramirez L."/>
            <person name="Alfaro M."/>
            <person name="Sun H."/>
            <person name="Tritt A."/>
            <person name="Yoshinaga Y."/>
            <person name="Zwiers L.-H."/>
            <person name="Turgeon B."/>
            <person name="Goodwin S."/>
            <person name="Spatafora J."/>
            <person name="Crous P."/>
            <person name="Grigoriev I."/>
        </authorList>
    </citation>
    <scope>NUCLEOTIDE SEQUENCE</scope>
    <source>
        <strain evidence="3">CBS 122367</strain>
    </source>
</reference>
<keyword evidence="1" id="KW-0469">Meiosis</keyword>
<dbReference type="GO" id="GO:0051321">
    <property type="term" value="P:meiotic cell cycle"/>
    <property type="evidence" value="ECO:0007669"/>
    <property type="project" value="UniProtKB-KW"/>
</dbReference>
<dbReference type="Pfam" id="PF08631">
    <property type="entry name" value="SPO22"/>
    <property type="match status" value="1"/>
</dbReference>
<dbReference type="PANTHER" id="PTHR40375:SF2">
    <property type="entry name" value="SPORULATION-SPECIFIC PROTEIN 22"/>
    <property type="match status" value="1"/>
</dbReference>
<evidence type="ECO:0000313" key="3">
    <source>
        <dbReference type="EMBL" id="KAF2689190.1"/>
    </source>
</evidence>
<dbReference type="PANTHER" id="PTHR40375">
    <property type="entry name" value="SPORULATION-SPECIFIC PROTEIN 22"/>
    <property type="match status" value="1"/>
</dbReference>
<proteinExistence type="predicted"/>
<evidence type="ECO:0000256" key="2">
    <source>
        <dbReference type="ARBA" id="ARBA00031845"/>
    </source>
</evidence>
<dbReference type="InterPro" id="IPR013940">
    <property type="entry name" value="Spo22/ZIP4/TEX11"/>
</dbReference>
<evidence type="ECO:0000313" key="4">
    <source>
        <dbReference type="Proteomes" id="UP000799291"/>
    </source>
</evidence>
<dbReference type="InterPro" id="IPR011990">
    <property type="entry name" value="TPR-like_helical_dom_sf"/>
</dbReference>
<dbReference type="EMBL" id="MU005572">
    <property type="protein sequence ID" value="KAF2689190.1"/>
    <property type="molecule type" value="Genomic_DNA"/>
</dbReference>
<accession>A0A6G1JG44</accession>
<dbReference type="InterPro" id="IPR039057">
    <property type="entry name" value="Spo22/ZIP4"/>
</dbReference>